<feature type="chain" id="PRO_5012230329" evidence="1">
    <location>
        <begin position="21"/>
        <end position="274"/>
    </location>
</feature>
<proteinExistence type="predicted"/>
<dbReference type="InterPro" id="IPR013974">
    <property type="entry name" value="SAF"/>
</dbReference>
<dbReference type="EMBL" id="FTOQ01000004">
    <property type="protein sequence ID" value="SIS82517.1"/>
    <property type="molecule type" value="Genomic_DNA"/>
</dbReference>
<accession>A0A1N7M8W1</accession>
<dbReference type="SMART" id="SM00858">
    <property type="entry name" value="SAF"/>
    <property type="match status" value="1"/>
</dbReference>
<dbReference type="InterPro" id="IPR031571">
    <property type="entry name" value="RcpC_dom"/>
</dbReference>
<dbReference type="InterPro" id="IPR017592">
    <property type="entry name" value="Pilus_assmbl_Flp-typ_CpaB"/>
</dbReference>
<dbReference type="Proteomes" id="UP000186684">
    <property type="component" value="Unassembled WGS sequence"/>
</dbReference>
<organism evidence="3 4">
    <name type="scientific">Roseivivax lentus</name>
    <dbReference type="NCBI Taxonomy" id="633194"/>
    <lineage>
        <taxon>Bacteria</taxon>
        <taxon>Pseudomonadati</taxon>
        <taxon>Pseudomonadota</taxon>
        <taxon>Alphaproteobacteria</taxon>
        <taxon>Rhodobacterales</taxon>
        <taxon>Roseobacteraceae</taxon>
        <taxon>Roseivivax</taxon>
    </lineage>
</organism>
<dbReference type="RefSeq" id="WP_076447354.1">
    <property type="nucleotide sequence ID" value="NZ_FTOQ01000004.1"/>
</dbReference>
<dbReference type="NCBIfam" id="TIGR03177">
    <property type="entry name" value="pilus_cpaB"/>
    <property type="match status" value="1"/>
</dbReference>
<keyword evidence="1" id="KW-0732">Signal</keyword>
<sequence length="274" mass="29248">MKLRSFATFFLGISIAGAGAFTATQINMAPTAATAMPGVGMVAIVTAQTEIAYGEPLDPAMLTLRAWPENAVIEGSFTDITTIFEDGTRRTLSRIFPGEPILAAKLSAPNERVTIVQKLSAGHRAVSISIDAATGVGGFVTPGDRVDIVMTAGSGTEIRAVTVLQNIRVVGIDQISEEQRDKPMVARTVTVEVTPEDSQRLALAQRAGRLSLSLRELDAPDFQPISQIGFSDLFAVSTVEEPASEDEAAPQPVLRRPSILLRRGTDDAEEIFLK</sequence>
<dbReference type="Pfam" id="PF08666">
    <property type="entry name" value="SAF"/>
    <property type="match status" value="1"/>
</dbReference>
<keyword evidence="4" id="KW-1185">Reference proteome</keyword>
<dbReference type="Pfam" id="PF16976">
    <property type="entry name" value="RcpC"/>
    <property type="match status" value="1"/>
</dbReference>
<dbReference type="CDD" id="cd11614">
    <property type="entry name" value="SAF_CpaB_FlgA_like"/>
    <property type="match status" value="1"/>
</dbReference>
<reference evidence="4" key="1">
    <citation type="submission" date="2017-01" db="EMBL/GenBank/DDBJ databases">
        <authorList>
            <person name="Varghese N."/>
            <person name="Submissions S."/>
        </authorList>
    </citation>
    <scope>NUCLEOTIDE SEQUENCE [LARGE SCALE GENOMIC DNA]</scope>
    <source>
        <strain evidence="4">DSM 29430</strain>
    </source>
</reference>
<dbReference type="STRING" id="633194.SAMN05421759_10491"/>
<name>A0A1N7M8W1_9RHOB</name>
<evidence type="ECO:0000256" key="1">
    <source>
        <dbReference type="SAM" id="SignalP"/>
    </source>
</evidence>
<feature type="signal peptide" evidence="1">
    <location>
        <begin position="1"/>
        <end position="20"/>
    </location>
</feature>
<dbReference type="AlphaFoldDB" id="A0A1N7M8W1"/>
<feature type="domain" description="SAF" evidence="2">
    <location>
        <begin position="42"/>
        <end position="107"/>
    </location>
</feature>
<evidence type="ECO:0000313" key="3">
    <source>
        <dbReference type="EMBL" id="SIS82517.1"/>
    </source>
</evidence>
<gene>
    <name evidence="3" type="ORF">SAMN05421759_10491</name>
</gene>
<protein>
    <submittedName>
        <fullName evidence="3">Pilus assembly protein CpaB</fullName>
    </submittedName>
</protein>
<dbReference type="OrthoDB" id="163768at2"/>
<evidence type="ECO:0000313" key="4">
    <source>
        <dbReference type="Proteomes" id="UP000186684"/>
    </source>
</evidence>
<evidence type="ECO:0000259" key="2">
    <source>
        <dbReference type="SMART" id="SM00858"/>
    </source>
</evidence>